<dbReference type="Proteomes" id="UP000800038">
    <property type="component" value="Unassembled WGS sequence"/>
</dbReference>
<dbReference type="OrthoDB" id="1884855at2759"/>
<feature type="region of interest" description="Disordered" evidence="10">
    <location>
        <begin position="187"/>
        <end position="219"/>
    </location>
</feature>
<evidence type="ECO:0000256" key="7">
    <source>
        <dbReference type="ARBA" id="ARBA00023054"/>
    </source>
</evidence>
<dbReference type="GO" id="GO:0000070">
    <property type="term" value="P:mitotic sister chromatid segregation"/>
    <property type="evidence" value="ECO:0007669"/>
    <property type="project" value="TreeGrafter"/>
</dbReference>
<reference evidence="11" key="1">
    <citation type="journal article" date="2020" name="Stud. Mycol.">
        <title>101 Dothideomycetes genomes: a test case for predicting lifestyles and emergence of pathogens.</title>
        <authorList>
            <person name="Haridas S."/>
            <person name="Albert R."/>
            <person name="Binder M."/>
            <person name="Bloem J."/>
            <person name="Labutti K."/>
            <person name="Salamov A."/>
            <person name="Andreopoulos B."/>
            <person name="Baker S."/>
            <person name="Barry K."/>
            <person name="Bills G."/>
            <person name="Bluhm B."/>
            <person name="Cannon C."/>
            <person name="Castanera R."/>
            <person name="Culley D."/>
            <person name="Daum C."/>
            <person name="Ezra D."/>
            <person name="Gonzalez J."/>
            <person name="Henrissat B."/>
            <person name="Kuo A."/>
            <person name="Liang C."/>
            <person name="Lipzen A."/>
            <person name="Lutzoni F."/>
            <person name="Magnuson J."/>
            <person name="Mondo S."/>
            <person name="Nolan M."/>
            <person name="Ohm R."/>
            <person name="Pangilinan J."/>
            <person name="Park H.-J."/>
            <person name="Ramirez L."/>
            <person name="Alfaro M."/>
            <person name="Sun H."/>
            <person name="Tritt A."/>
            <person name="Yoshinaga Y."/>
            <person name="Zwiers L.-H."/>
            <person name="Turgeon B."/>
            <person name="Goodwin S."/>
            <person name="Spatafora J."/>
            <person name="Crous P."/>
            <person name="Grigoriev I."/>
        </authorList>
    </citation>
    <scope>NUCLEOTIDE SEQUENCE</scope>
    <source>
        <strain evidence="11">CBS 161.51</strain>
    </source>
</reference>
<dbReference type="InterPro" id="IPR008685">
    <property type="entry name" value="Centromere_Mis12"/>
</dbReference>
<keyword evidence="4" id="KW-0132">Cell division</keyword>
<comment type="similarity">
    <text evidence="2">Belongs to the mis12 family.</text>
</comment>
<accession>A0A6A5SMV5</accession>
<feature type="region of interest" description="Disordered" evidence="10">
    <location>
        <begin position="356"/>
        <end position="393"/>
    </location>
</feature>
<dbReference type="GO" id="GO:0005634">
    <property type="term" value="C:nucleus"/>
    <property type="evidence" value="ECO:0007669"/>
    <property type="project" value="InterPro"/>
</dbReference>
<dbReference type="GO" id="GO:0000444">
    <property type="term" value="C:MIS12/MIND type complex"/>
    <property type="evidence" value="ECO:0007669"/>
    <property type="project" value="TreeGrafter"/>
</dbReference>
<evidence type="ECO:0000256" key="1">
    <source>
        <dbReference type="ARBA" id="ARBA00004629"/>
    </source>
</evidence>
<evidence type="ECO:0000313" key="12">
    <source>
        <dbReference type="Proteomes" id="UP000800038"/>
    </source>
</evidence>
<evidence type="ECO:0000256" key="8">
    <source>
        <dbReference type="ARBA" id="ARBA00023306"/>
    </source>
</evidence>
<feature type="compositionally biased region" description="Acidic residues" evidence="10">
    <location>
        <begin position="372"/>
        <end position="393"/>
    </location>
</feature>
<feature type="compositionally biased region" description="Basic and acidic residues" evidence="10">
    <location>
        <begin position="300"/>
        <end position="311"/>
    </location>
</feature>
<keyword evidence="8" id="KW-0131">Cell cycle</keyword>
<dbReference type="Pfam" id="PF05859">
    <property type="entry name" value="Mis12"/>
    <property type="match status" value="1"/>
</dbReference>
<proteinExistence type="inferred from homology"/>
<evidence type="ECO:0000256" key="10">
    <source>
        <dbReference type="SAM" id="MobiDB-lite"/>
    </source>
</evidence>
<dbReference type="PANTHER" id="PTHR14527">
    <property type="entry name" value="PROTEIN MIS12 HOMOLOG"/>
    <property type="match status" value="1"/>
</dbReference>
<evidence type="ECO:0008006" key="13">
    <source>
        <dbReference type="Google" id="ProtNLM"/>
    </source>
</evidence>
<keyword evidence="3" id="KW-0158">Chromosome</keyword>
<evidence type="ECO:0000256" key="4">
    <source>
        <dbReference type="ARBA" id="ARBA00022618"/>
    </source>
</evidence>
<feature type="compositionally biased region" description="Low complexity" evidence="10">
    <location>
        <begin position="278"/>
        <end position="291"/>
    </location>
</feature>
<evidence type="ECO:0000256" key="5">
    <source>
        <dbReference type="ARBA" id="ARBA00022776"/>
    </source>
</evidence>
<keyword evidence="5" id="KW-0498">Mitosis</keyword>
<dbReference type="EMBL" id="ML976072">
    <property type="protein sequence ID" value="KAF1939896.1"/>
    <property type="molecule type" value="Genomic_DNA"/>
</dbReference>
<keyword evidence="12" id="KW-1185">Reference proteome</keyword>
<protein>
    <recommendedName>
        <fullName evidence="13">Mis12-domain-containing protein</fullName>
    </recommendedName>
</protein>
<evidence type="ECO:0000256" key="9">
    <source>
        <dbReference type="ARBA" id="ARBA00023328"/>
    </source>
</evidence>
<evidence type="ECO:0000256" key="2">
    <source>
        <dbReference type="ARBA" id="ARBA00008643"/>
    </source>
</evidence>
<feature type="compositionally biased region" description="Polar residues" evidence="10">
    <location>
        <begin position="200"/>
        <end position="214"/>
    </location>
</feature>
<gene>
    <name evidence="11" type="ORF">EJ02DRAFT_380768</name>
</gene>
<keyword evidence="7" id="KW-0175">Coiled coil</keyword>
<evidence type="ECO:0000313" key="11">
    <source>
        <dbReference type="EMBL" id="KAF1939896.1"/>
    </source>
</evidence>
<comment type="subcellular location">
    <subcellularLocation>
        <location evidence="1">Chromosome</location>
        <location evidence="1">Centromere</location>
        <location evidence="1">Kinetochore</location>
    </subcellularLocation>
</comment>
<sequence>MASAKQQENMLLTEHFTWPPISLIDDIINAMNEVLYRCTDTFEKGLSSADPALFGFLDRCAAEKRTPEKDEDGLDVFPEAKLEIEEGMLKLETLMENAVDKNFDVLEIWTLRNVLCLVKQGEPEEEDLADWVRLEHYENLETPPKDLNLTPEALYTLRRKLIETQKLNAALVAEKTRNEAQIARLRALLQPALPPKSESRTSTSPARDSTSGSGSAPFAFLTHTPAAQALGIQALPHTSSSATPTSTPLTTHTTFTTSQLPYLHQLLASLKPHLATTALPSNTTSTTTPSNEKNGNGSAREQEKEELSRERKLYVESQSKRILERRGVDTRDGVEGVWEGSRVRAEEVRGLEGLVAGMGRGSGKAEGKGDVDMDDTGADAEGEEGDGEAMDTS</sequence>
<dbReference type="PANTHER" id="PTHR14527:SF2">
    <property type="entry name" value="PROTEIN MIS12 HOMOLOG"/>
    <property type="match status" value="1"/>
</dbReference>
<keyword evidence="9" id="KW-0137">Centromere</keyword>
<keyword evidence="6" id="KW-0995">Kinetochore</keyword>
<evidence type="ECO:0000256" key="6">
    <source>
        <dbReference type="ARBA" id="ARBA00022838"/>
    </source>
</evidence>
<dbReference type="GO" id="GO:0051382">
    <property type="term" value="P:kinetochore assembly"/>
    <property type="evidence" value="ECO:0007669"/>
    <property type="project" value="TreeGrafter"/>
</dbReference>
<name>A0A6A5SMV5_9PLEO</name>
<organism evidence="11 12">
    <name type="scientific">Clathrospora elynae</name>
    <dbReference type="NCBI Taxonomy" id="706981"/>
    <lineage>
        <taxon>Eukaryota</taxon>
        <taxon>Fungi</taxon>
        <taxon>Dikarya</taxon>
        <taxon>Ascomycota</taxon>
        <taxon>Pezizomycotina</taxon>
        <taxon>Dothideomycetes</taxon>
        <taxon>Pleosporomycetidae</taxon>
        <taxon>Pleosporales</taxon>
        <taxon>Diademaceae</taxon>
        <taxon>Clathrospora</taxon>
    </lineage>
</organism>
<dbReference type="AlphaFoldDB" id="A0A6A5SMV5"/>
<feature type="region of interest" description="Disordered" evidence="10">
    <location>
        <begin position="278"/>
        <end position="311"/>
    </location>
</feature>
<evidence type="ECO:0000256" key="3">
    <source>
        <dbReference type="ARBA" id="ARBA00022454"/>
    </source>
</evidence>
<dbReference type="GO" id="GO:0051301">
    <property type="term" value="P:cell division"/>
    <property type="evidence" value="ECO:0007669"/>
    <property type="project" value="UniProtKB-KW"/>
</dbReference>